<evidence type="ECO:0000256" key="3">
    <source>
        <dbReference type="SAM" id="MobiDB-lite"/>
    </source>
</evidence>
<dbReference type="PROSITE" id="PS51257">
    <property type="entry name" value="PROKAR_LIPOPROTEIN"/>
    <property type="match status" value="1"/>
</dbReference>
<dbReference type="Pfam" id="PF25975">
    <property type="entry name" value="CzcB_C"/>
    <property type="match status" value="1"/>
</dbReference>
<dbReference type="GO" id="GO:0022857">
    <property type="term" value="F:transmembrane transporter activity"/>
    <property type="evidence" value="ECO:0007669"/>
    <property type="project" value="InterPro"/>
</dbReference>
<reference evidence="5" key="1">
    <citation type="journal article" date="2021" name="PeerJ">
        <title>Extensive microbial diversity within the chicken gut microbiome revealed by metagenomics and culture.</title>
        <authorList>
            <person name="Gilroy R."/>
            <person name="Ravi A."/>
            <person name="Getino M."/>
            <person name="Pursley I."/>
            <person name="Horton D.L."/>
            <person name="Alikhan N.F."/>
            <person name="Baker D."/>
            <person name="Gharbi K."/>
            <person name="Hall N."/>
            <person name="Watson M."/>
            <person name="Adriaenssens E.M."/>
            <person name="Foster-Nyarko E."/>
            <person name="Jarju S."/>
            <person name="Secka A."/>
            <person name="Antonio M."/>
            <person name="Oren A."/>
            <person name="Chaudhuri R.R."/>
            <person name="La Ragione R."/>
            <person name="Hildebrand F."/>
            <person name="Pallen M.J."/>
        </authorList>
    </citation>
    <scope>NUCLEOTIDE SEQUENCE</scope>
    <source>
        <strain evidence="5">Gambia16-554</strain>
    </source>
</reference>
<evidence type="ECO:0000313" key="6">
    <source>
        <dbReference type="Proteomes" id="UP000824115"/>
    </source>
</evidence>
<dbReference type="Gene3D" id="2.40.420.20">
    <property type="match status" value="1"/>
</dbReference>
<keyword evidence="2" id="KW-0813">Transport</keyword>
<feature type="domain" description="CzcB-like C-terminal circularly permuted SH3-like" evidence="4">
    <location>
        <begin position="336"/>
        <end position="396"/>
    </location>
</feature>
<dbReference type="Gene3D" id="1.10.287.470">
    <property type="entry name" value="Helix hairpin bin"/>
    <property type="match status" value="1"/>
</dbReference>
<feature type="region of interest" description="Disordered" evidence="3">
    <location>
        <begin position="29"/>
        <end position="69"/>
    </location>
</feature>
<dbReference type="PANTHER" id="PTHR30097">
    <property type="entry name" value="CATION EFFLUX SYSTEM PROTEIN CUSB"/>
    <property type="match status" value="1"/>
</dbReference>
<dbReference type="PANTHER" id="PTHR30097:SF4">
    <property type="entry name" value="SLR6042 PROTEIN"/>
    <property type="match status" value="1"/>
</dbReference>
<dbReference type="AlphaFoldDB" id="A0A9D2GMR4"/>
<dbReference type="GO" id="GO:0015679">
    <property type="term" value="P:plasma membrane copper ion transport"/>
    <property type="evidence" value="ECO:0007669"/>
    <property type="project" value="TreeGrafter"/>
</dbReference>
<dbReference type="EMBL" id="DXAW01000010">
    <property type="protein sequence ID" value="HIZ84927.1"/>
    <property type="molecule type" value="Genomic_DNA"/>
</dbReference>
<dbReference type="NCBIfam" id="TIGR01730">
    <property type="entry name" value="RND_mfp"/>
    <property type="match status" value="1"/>
</dbReference>
<dbReference type="Gene3D" id="2.40.50.100">
    <property type="match status" value="1"/>
</dbReference>
<dbReference type="GO" id="GO:0016020">
    <property type="term" value="C:membrane"/>
    <property type="evidence" value="ECO:0007669"/>
    <property type="project" value="InterPro"/>
</dbReference>
<dbReference type="SUPFAM" id="SSF111369">
    <property type="entry name" value="HlyD-like secretion proteins"/>
    <property type="match status" value="1"/>
</dbReference>
<gene>
    <name evidence="5" type="ORF">IAC04_00325</name>
</gene>
<organism evidence="5 6">
    <name type="scientific">Candidatus Coprenecus stercoravium</name>
    <dbReference type="NCBI Taxonomy" id="2840735"/>
    <lineage>
        <taxon>Bacteria</taxon>
        <taxon>Pseudomonadati</taxon>
        <taxon>Bacteroidota</taxon>
        <taxon>Bacteroidia</taxon>
        <taxon>Bacteroidales</taxon>
        <taxon>Rikenellaceae</taxon>
        <taxon>Rikenellaceae incertae sedis</taxon>
        <taxon>Candidatus Coprenecus</taxon>
    </lineage>
</organism>
<feature type="compositionally biased region" description="Basic and acidic residues" evidence="3">
    <location>
        <begin position="32"/>
        <end position="66"/>
    </location>
</feature>
<dbReference type="GO" id="GO:0030313">
    <property type="term" value="C:cell envelope"/>
    <property type="evidence" value="ECO:0007669"/>
    <property type="project" value="TreeGrafter"/>
</dbReference>
<comment type="caution">
    <text evidence="5">The sequence shown here is derived from an EMBL/GenBank/DDBJ whole genome shotgun (WGS) entry which is preliminary data.</text>
</comment>
<proteinExistence type="inferred from homology"/>
<dbReference type="InterPro" id="IPR058649">
    <property type="entry name" value="CzcB_C"/>
</dbReference>
<dbReference type="Proteomes" id="UP000824115">
    <property type="component" value="Unassembled WGS sequence"/>
</dbReference>
<dbReference type="Gene3D" id="2.40.30.170">
    <property type="match status" value="1"/>
</dbReference>
<dbReference type="InterPro" id="IPR051909">
    <property type="entry name" value="MFP_Cation_Efflux"/>
</dbReference>
<evidence type="ECO:0000313" key="5">
    <source>
        <dbReference type="EMBL" id="HIZ84927.1"/>
    </source>
</evidence>
<name>A0A9D2GMR4_9BACT</name>
<protein>
    <submittedName>
        <fullName evidence="5">Efflux RND transporter periplasmic adaptor subunit</fullName>
    </submittedName>
</protein>
<dbReference type="InterPro" id="IPR006143">
    <property type="entry name" value="RND_pump_MFP"/>
</dbReference>
<accession>A0A9D2GMR4</accession>
<sequence>MKHTVKVFLTGAICMAACWMLVSCKNSQNSNDGHEHVEHSHEGHVHGPDEHHHDHDHSGHSHDAHAGNEGAPDEIILSAESAAAAGVKAETIMPGKFRGVLEVSGRIMPAPGNESTVVANVPGVVSFAAPLVEGSRVNEGSPMFTISSSNLQDGDPVQRARITYETARKEYERAAKLVEDNIVSRQEYEAAKGRYETARLTYEALAADGSGNGTAIKSPVSGYMESCLVKEGDYVSVGTPLATVLSGSSMYLKADVSERYLSRLPGVKAANFRLSYSEQVFSTTGLDGRLLGYGRSTDETNAYIPVTFAINATDDILAGAYAQIWLLSEERDGVISLPVEAITEEQGHNFVYIQLDPTCYKKQEVTLGATDGNRYEILSGLHGGETVVTHGAIHVKLASASNAIPAHSHSH</sequence>
<dbReference type="GO" id="GO:0060003">
    <property type="term" value="P:copper ion export"/>
    <property type="evidence" value="ECO:0007669"/>
    <property type="project" value="TreeGrafter"/>
</dbReference>
<evidence type="ECO:0000259" key="4">
    <source>
        <dbReference type="Pfam" id="PF25975"/>
    </source>
</evidence>
<evidence type="ECO:0000256" key="2">
    <source>
        <dbReference type="ARBA" id="ARBA00022448"/>
    </source>
</evidence>
<evidence type="ECO:0000256" key="1">
    <source>
        <dbReference type="ARBA" id="ARBA00009477"/>
    </source>
</evidence>
<comment type="similarity">
    <text evidence="1">Belongs to the membrane fusion protein (MFP) (TC 8.A.1) family.</text>
</comment>
<reference evidence="5" key="2">
    <citation type="submission" date="2021-04" db="EMBL/GenBank/DDBJ databases">
        <authorList>
            <person name="Gilroy R."/>
        </authorList>
    </citation>
    <scope>NUCLEOTIDE SEQUENCE</scope>
    <source>
        <strain evidence="5">Gambia16-554</strain>
    </source>
</reference>